<keyword evidence="1" id="KW-0812">Transmembrane</keyword>
<organism evidence="2 3">
    <name type="scientific">Corynebacterium gerontici</name>
    <dbReference type="NCBI Taxonomy" id="2079234"/>
    <lineage>
        <taxon>Bacteria</taxon>
        <taxon>Bacillati</taxon>
        <taxon>Actinomycetota</taxon>
        <taxon>Actinomycetes</taxon>
        <taxon>Mycobacteriales</taxon>
        <taxon>Corynebacteriaceae</taxon>
        <taxon>Corynebacterium</taxon>
    </lineage>
</organism>
<dbReference type="Pfam" id="PF10011">
    <property type="entry name" value="DUF2254"/>
    <property type="match status" value="1"/>
</dbReference>
<evidence type="ECO:0000313" key="3">
    <source>
        <dbReference type="Proteomes" id="UP000271587"/>
    </source>
</evidence>
<evidence type="ECO:0008006" key="4">
    <source>
        <dbReference type="Google" id="ProtNLM"/>
    </source>
</evidence>
<keyword evidence="3" id="KW-1185">Reference proteome</keyword>
<evidence type="ECO:0000256" key="1">
    <source>
        <dbReference type="SAM" id="Phobius"/>
    </source>
</evidence>
<feature type="transmembrane region" description="Helical" evidence="1">
    <location>
        <begin position="142"/>
        <end position="160"/>
    </location>
</feature>
<keyword evidence="1" id="KW-0472">Membrane</keyword>
<dbReference type="RefSeq" id="WP_123933231.1">
    <property type="nucleotide sequence ID" value="NZ_CP033897.1"/>
</dbReference>
<keyword evidence="1" id="KW-1133">Transmembrane helix</keyword>
<name>A0A3G6J3R1_9CORY</name>
<dbReference type="OrthoDB" id="2955631at2"/>
<gene>
    <name evidence="2" type="ORF">CGERO_02005</name>
</gene>
<dbReference type="AlphaFoldDB" id="A0A3G6J3R1"/>
<dbReference type="Proteomes" id="UP000271587">
    <property type="component" value="Chromosome"/>
</dbReference>
<reference evidence="2 3" key="1">
    <citation type="submission" date="2018-11" db="EMBL/GenBank/DDBJ databases">
        <authorList>
            <person name="Kleinhagauer T."/>
            <person name="Glaeser S.P."/>
            <person name="Spergser J."/>
            <person name="Ruckert C."/>
            <person name="Kaempfer P."/>
            <person name="Busse H.-J."/>
        </authorList>
    </citation>
    <scope>NUCLEOTIDE SEQUENCE [LARGE SCALE GENOMIC DNA]</scope>
    <source>
        <strain evidence="2 3">W8</strain>
    </source>
</reference>
<feature type="transmembrane region" description="Helical" evidence="1">
    <location>
        <begin position="12"/>
        <end position="36"/>
    </location>
</feature>
<feature type="transmembrane region" description="Helical" evidence="1">
    <location>
        <begin position="60"/>
        <end position="83"/>
    </location>
</feature>
<dbReference type="EMBL" id="CP033897">
    <property type="protein sequence ID" value="AZA10734.1"/>
    <property type="molecule type" value="Genomic_DNA"/>
</dbReference>
<feature type="transmembrane region" description="Helical" evidence="1">
    <location>
        <begin position="104"/>
        <end position="122"/>
    </location>
</feature>
<proteinExistence type="predicted"/>
<sequence>MNSLRYKIASYFQTFWFIPAVMVVFSIVLAQFLIWLELRFGVPSQLSFIYQGGESGARSLLSSITTASIGVAGTMFSITIAALSSVVSTMGPRLLHSFLQDRGIKITLGIFVATFAFALFSLRSISAGQEGEEVFVPHYNVTMVMIYSTAYIAAVVYYIGHMAGSISMTRVVNLLADDLSNALHKGTKQAEDERDLTPPTEGYFLSGDEITADRGGYVQYVDYQGLAQAAEKHEAAIELLVRPGTHVTECDLLARCVPERFDINEYLVIGNVRSDKQDMEFSVRQLLEVAVRALSPGTNDPFTAMDIIDRFAEVLSQLRDRALPEGVIQRDDAIRVIYDVTTYEGLLDEMFLQIRQNANGTVAVYIRMMEAFSKVVCSTKRPERREALKHHADLVMSDARDLVSTPQDLQTLERRYERFIQLMESPKTPRS</sequence>
<accession>A0A3G6J3R1</accession>
<protein>
    <recommendedName>
        <fullName evidence="4">DUF2254 domain-containing protein</fullName>
    </recommendedName>
</protein>
<evidence type="ECO:0000313" key="2">
    <source>
        <dbReference type="EMBL" id="AZA10734.1"/>
    </source>
</evidence>
<dbReference type="InterPro" id="IPR018723">
    <property type="entry name" value="DUF2254_membrane"/>
</dbReference>
<dbReference type="KEGG" id="cgk:CGERO_02005"/>